<dbReference type="InterPro" id="IPR051313">
    <property type="entry name" value="Bact_iron-sidero_bind"/>
</dbReference>
<evidence type="ECO:0000256" key="5">
    <source>
        <dbReference type="SAM" id="MobiDB-lite"/>
    </source>
</evidence>
<evidence type="ECO:0000259" key="7">
    <source>
        <dbReference type="PROSITE" id="PS50983"/>
    </source>
</evidence>
<keyword evidence="9" id="KW-1185">Reference proteome</keyword>
<dbReference type="InterPro" id="IPR002491">
    <property type="entry name" value="ABC_transptr_periplasmic_BD"/>
</dbReference>
<comment type="similarity">
    <text evidence="2">Belongs to the bacterial solute-binding protein 8 family.</text>
</comment>
<dbReference type="Proteomes" id="UP000318102">
    <property type="component" value="Unassembled WGS sequence"/>
</dbReference>
<gene>
    <name evidence="8" type="ORF">FPZ44_13010</name>
</gene>
<feature type="chain" id="PRO_5022211693" evidence="6">
    <location>
        <begin position="34"/>
        <end position="337"/>
    </location>
</feature>
<dbReference type="Pfam" id="PF01497">
    <property type="entry name" value="Peripla_BP_2"/>
    <property type="match status" value="1"/>
</dbReference>
<dbReference type="EMBL" id="VNJK01000001">
    <property type="protein sequence ID" value="TVX93892.1"/>
    <property type="molecule type" value="Genomic_DNA"/>
</dbReference>
<dbReference type="OrthoDB" id="9793175at2"/>
<dbReference type="Gene3D" id="3.40.50.1980">
    <property type="entry name" value="Nitrogenase molybdenum iron protein domain"/>
    <property type="match status" value="2"/>
</dbReference>
<dbReference type="PROSITE" id="PS51257">
    <property type="entry name" value="PROKAR_LIPOPROTEIN"/>
    <property type="match status" value="1"/>
</dbReference>
<proteinExistence type="inferred from homology"/>
<dbReference type="CDD" id="cd01146">
    <property type="entry name" value="FhuD"/>
    <property type="match status" value="1"/>
</dbReference>
<name>A0A559J1Y4_9BACL</name>
<feature type="signal peptide" evidence="6">
    <location>
        <begin position="1"/>
        <end position="33"/>
    </location>
</feature>
<sequence>MSSNQSKRSKFQLRLLPIMLACMIALIAAGCGAKDSGTATPAAPKTSTEAPAATTDEVRKVTHAMGEAEIKGTPKNVVVLTNEATEAVLALGVKPVGAVKSGLGDTWFPHLKDQLEGVTELGEESEPNLELIASLKPDLIIANKVRHEKIYSQLQGMAATVVSEDLAGDWKQNFNLYADALNLKDKGAEEMKKYDDKVAEAKTKIGDKLSKKVSVVRFVPEKVRIYMNDTFSGVILKDLGFARPAAQDKDEFMEVVTKERMADMDGDIMFYFNADYTEEKLGTKQQQEWMQDPLFQQLEVAKNKKTFQVDEVIWNLSGNIISANLLVDELVKYSEQM</sequence>
<reference evidence="8 9" key="1">
    <citation type="submission" date="2019-07" db="EMBL/GenBank/DDBJ databases">
        <authorList>
            <person name="Kim J."/>
        </authorList>
    </citation>
    <scope>NUCLEOTIDE SEQUENCE [LARGE SCALE GENOMIC DNA]</scope>
    <source>
        <strain evidence="8 9">N4</strain>
    </source>
</reference>
<accession>A0A559J1Y4</accession>
<organism evidence="8 9">
    <name type="scientific">Paenibacillus agilis</name>
    <dbReference type="NCBI Taxonomy" id="3020863"/>
    <lineage>
        <taxon>Bacteria</taxon>
        <taxon>Bacillati</taxon>
        <taxon>Bacillota</taxon>
        <taxon>Bacilli</taxon>
        <taxon>Bacillales</taxon>
        <taxon>Paenibacillaceae</taxon>
        <taxon>Paenibacillus</taxon>
    </lineage>
</organism>
<dbReference type="PANTHER" id="PTHR30532">
    <property type="entry name" value="IRON III DICITRATE-BINDING PERIPLASMIC PROTEIN"/>
    <property type="match status" value="1"/>
</dbReference>
<dbReference type="RefSeq" id="WP_144990819.1">
    <property type="nucleotide sequence ID" value="NZ_VNJK01000001.1"/>
</dbReference>
<evidence type="ECO:0000256" key="2">
    <source>
        <dbReference type="ARBA" id="ARBA00008814"/>
    </source>
</evidence>
<evidence type="ECO:0000256" key="1">
    <source>
        <dbReference type="ARBA" id="ARBA00004196"/>
    </source>
</evidence>
<dbReference type="PROSITE" id="PS50983">
    <property type="entry name" value="FE_B12_PBP"/>
    <property type="match status" value="1"/>
</dbReference>
<keyword evidence="3" id="KW-0813">Transport</keyword>
<evidence type="ECO:0000313" key="9">
    <source>
        <dbReference type="Proteomes" id="UP000318102"/>
    </source>
</evidence>
<evidence type="ECO:0000256" key="4">
    <source>
        <dbReference type="ARBA" id="ARBA00022729"/>
    </source>
</evidence>
<comment type="caution">
    <text evidence="8">The sequence shown here is derived from an EMBL/GenBank/DDBJ whole genome shotgun (WGS) entry which is preliminary data.</text>
</comment>
<evidence type="ECO:0000313" key="8">
    <source>
        <dbReference type="EMBL" id="TVX93892.1"/>
    </source>
</evidence>
<feature type="domain" description="Fe/B12 periplasmic-binding" evidence="7">
    <location>
        <begin position="76"/>
        <end position="337"/>
    </location>
</feature>
<dbReference type="SUPFAM" id="SSF53807">
    <property type="entry name" value="Helical backbone' metal receptor"/>
    <property type="match status" value="1"/>
</dbReference>
<dbReference type="AlphaFoldDB" id="A0A559J1Y4"/>
<protein>
    <submittedName>
        <fullName evidence="8">Iron-siderophore ABC transporter substrate-binding protein</fullName>
    </submittedName>
</protein>
<evidence type="ECO:0000256" key="3">
    <source>
        <dbReference type="ARBA" id="ARBA00022448"/>
    </source>
</evidence>
<dbReference type="PANTHER" id="PTHR30532:SF21">
    <property type="entry name" value="SIDEROPHORE-BINDING LIPOPROTEIN YFIY-RELATED"/>
    <property type="match status" value="1"/>
</dbReference>
<dbReference type="GO" id="GO:0030288">
    <property type="term" value="C:outer membrane-bounded periplasmic space"/>
    <property type="evidence" value="ECO:0007669"/>
    <property type="project" value="TreeGrafter"/>
</dbReference>
<evidence type="ECO:0000256" key="6">
    <source>
        <dbReference type="SAM" id="SignalP"/>
    </source>
</evidence>
<feature type="region of interest" description="Disordered" evidence="5">
    <location>
        <begin position="36"/>
        <end position="55"/>
    </location>
</feature>
<dbReference type="GO" id="GO:1901678">
    <property type="term" value="P:iron coordination entity transport"/>
    <property type="evidence" value="ECO:0007669"/>
    <property type="project" value="UniProtKB-ARBA"/>
</dbReference>
<comment type="subcellular location">
    <subcellularLocation>
        <location evidence="1">Cell envelope</location>
    </subcellularLocation>
</comment>
<keyword evidence="4 6" id="KW-0732">Signal</keyword>